<keyword evidence="2" id="KW-1185">Reference proteome</keyword>
<protein>
    <submittedName>
        <fullName evidence="1">Uncharacterized protein</fullName>
    </submittedName>
</protein>
<dbReference type="AlphaFoldDB" id="A0A7J8ZRT0"/>
<comment type="caution">
    <text evidence="1">The sequence shown here is derived from an EMBL/GenBank/DDBJ whole genome shotgun (WGS) entry which is preliminary data.</text>
</comment>
<evidence type="ECO:0000313" key="1">
    <source>
        <dbReference type="EMBL" id="MBA0714009.1"/>
    </source>
</evidence>
<dbReference type="EMBL" id="JABEZV010000006">
    <property type="protein sequence ID" value="MBA0714009.1"/>
    <property type="molecule type" value="Genomic_DNA"/>
</dbReference>
<dbReference type="Proteomes" id="UP000593574">
    <property type="component" value="Unassembled WGS sequence"/>
</dbReference>
<name>A0A7J8ZRT0_9ROSI</name>
<proteinExistence type="predicted"/>
<organism evidence="1 2">
    <name type="scientific">Gossypium laxum</name>
    <dbReference type="NCBI Taxonomy" id="34288"/>
    <lineage>
        <taxon>Eukaryota</taxon>
        <taxon>Viridiplantae</taxon>
        <taxon>Streptophyta</taxon>
        <taxon>Embryophyta</taxon>
        <taxon>Tracheophyta</taxon>
        <taxon>Spermatophyta</taxon>
        <taxon>Magnoliopsida</taxon>
        <taxon>eudicotyledons</taxon>
        <taxon>Gunneridae</taxon>
        <taxon>Pentapetalae</taxon>
        <taxon>rosids</taxon>
        <taxon>malvids</taxon>
        <taxon>Malvales</taxon>
        <taxon>Malvaceae</taxon>
        <taxon>Malvoideae</taxon>
        <taxon>Gossypium</taxon>
    </lineage>
</organism>
<gene>
    <name evidence="1" type="ORF">Golax_013005</name>
</gene>
<reference evidence="1 2" key="1">
    <citation type="journal article" date="2019" name="Genome Biol. Evol.">
        <title>Insights into the evolution of the New World diploid cottons (Gossypium, subgenus Houzingenia) based on genome sequencing.</title>
        <authorList>
            <person name="Grover C.E."/>
            <person name="Arick M.A. 2nd"/>
            <person name="Thrash A."/>
            <person name="Conover J.L."/>
            <person name="Sanders W.S."/>
            <person name="Peterson D.G."/>
            <person name="Frelichowski J.E."/>
            <person name="Scheffler J.A."/>
            <person name="Scheffler B.E."/>
            <person name="Wendel J.F."/>
        </authorList>
    </citation>
    <scope>NUCLEOTIDE SEQUENCE [LARGE SCALE GENOMIC DNA]</scope>
    <source>
        <strain evidence="1">4</strain>
        <tissue evidence="1">Leaf</tissue>
    </source>
</reference>
<evidence type="ECO:0000313" key="2">
    <source>
        <dbReference type="Proteomes" id="UP000593574"/>
    </source>
</evidence>
<sequence>MSDLEFRWHVFSQDMLACLTSHLDQSKS</sequence>
<accession>A0A7J8ZRT0</accession>